<evidence type="ECO:0000259" key="4">
    <source>
        <dbReference type="Pfam" id="PF00330"/>
    </source>
</evidence>
<keyword evidence="2" id="KW-0408">Iron</keyword>
<dbReference type="PRINTS" id="PR00415">
    <property type="entry name" value="ACONITASE"/>
</dbReference>
<dbReference type="Gene3D" id="3.30.499.10">
    <property type="entry name" value="Aconitase, domain 3"/>
    <property type="match status" value="2"/>
</dbReference>
<dbReference type="EMBL" id="JACCAE010000001">
    <property type="protein sequence ID" value="NYF98344.1"/>
    <property type="molecule type" value="Genomic_DNA"/>
</dbReference>
<feature type="domain" description="Aconitase/3-isopropylmalate dehydratase large subunit alpha/beta/alpha" evidence="4">
    <location>
        <begin position="8"/>
        <end position="407"/>
    </location>
</feature>
<keyword evidence="1" id="KW-0479">Metal-binding</keyword>
<dbReference type="SUPFAM" id="SSF53732">
    <property type="entry name" value="Aconitase iron-sulfur domain"/>
    <property type="match status" value="1"/>
</dbReference>
<dbReference type="GO" id="GO:0006099">
    <property type="term" value="P:tricarboxylic acid cycle"/>
    <property type="evidence" value="ECO:0007669"/>
    <property type="project" value="TreeGrafter"/>
</dbReference>
<dbReference type="Proteomes" id="UP000554054">
    <property type="component" value="Unassembled WGS sequence"/>
</dbReference>
<dbReference type="InterPro" id="IPR036008">
    <property type="entry name" value="Aconitase_4Fe-4S_dom"/>
</dbReference>
<dbReference type="AlphaFoldDB" id="A0A852VVM7"/>
<keyword evidence="6" id="KW-0456">Lyase</keyword>
<dbReference type="SUPFAM" id="SSF52016">
    <property type="entry name" value="LeuD/IlvD-like"/>
    <property type="match status" value="1"/>
</dbReference>
<dbReference type="InterPro" id="IPR050926">
    <property type="entry name" value="Aconitase/IPM_isomerase"/>
</dbReference>
<dbReference type="PANTHER" id="PTHR43160">
    <property type="entry name" value="ACONITATE HYDRATASE B"/>
    <property type="match status" value="1"/>
</dbReference>
<dbReference type="InterPro" id="IPR006250">
    <property type="entry name" value="Aconitase_put"/>
</dbReference>
<evidence type="ECO:0000256" key="1">
    <source>
        <dbReference type="ARBA" id="ARBA00022723"/>
    </source>
</evidence>
<organism evidence="6 7">
    <name type="scientific">Janibacter cremeus</name>
    <dbReference type="NCBI Taxonomy" id="1285192"/>
    <lineage>
        <taxon>Bacteria</taxon>
        <taxon>Bacillati</taxon>
        <taxon>Actinomycetota</taxon>
        <taxon>Actinomycetes</taxon>
        <taxon>Micrococcales</taxon>
        <taxon>Intrasporangiaceae</taxon>
        <taxon>Janibacter</taxon>
    </lineage>
</organism>
<comment type="caution">
    <text evidence="6">The sequence shown here is derived from an EMBL/GenBank/DDBJ whole genome shotgun (WGS) entry which is preliminary data.</text>
</comment>
<dbReference type="InterPro" id="IPR015928">
    <property type="entry name" value="Aconitase/3IPM_dehydase_swvl"/>
</dbReference>
<gene>
    <name evidence="6" type="ORF">BJY20_001736</name>
</gene>
<dbReference type="RefSeq" id="WP_185991165.1">
    <property type="nucleotide sequence ID" value="NZ_JACCAE010000001.1"/>
</dbReference>
<dbReference type="PANTHER" id="PTHR43160:SF3">
    <property type="entry name" value="ACONITATE HYDRATASE, MITOCHONDRIAL"/>
    <property type="match status" value="1"/>
</dbReference>
<feature type="domain" description="Aconitase A/isopropylmalate dehydratase small subunit swivel" evidence="5">
    <location>
        <begin position="524"/>
        <end position="582"/>
    </location>
</feature>
<dbReference type="NCBIfam" id="NF005558">
    <property type="entry name" value="PRK07229.1"/>
    <property type="match status" value="1"/>
</dbReference>
<protein>
    <submittedName>
        <fullName evidence="6">Aconitate hydratase</fullName>
        <ecNumber evidence="6">4.2.1.3</ecNumber>
    </submittedName>
</protein>
<dbReference type="GO" id="GO:0046872">
    <property type="term" value="F:metal ion binding"/>
    <property type="evidence" value="ECO:0007669"/>
    <property type="project" value="UniProtKB-KW"/>
</dbReference>
<evidence type="ECO:0000256" key="2">
    <source>
        <dbReference type="ARBA" id="ARBA00023004"/>
    </source>
</evidence>
<dbReference type="Pfam" id="PF00694">
    <property type="entry name" value="Aconitase_C"/>
    <property type="match status" value="1"/>
</dbReference>
<keyword evidence="7" id="KW-1185">Reference proteome</keyword>
<evidence type="ECO:0000313" key="6">
    <source>
        <dbReference type="EMBL" id="NYF98344.1"/>
    </source>
</evidence>
<dbReference type="Gene3D" id="3.20.19.10">
    <property type="entry name" value="Aconitase, domain 4"/>
    <property type="match status" value="1"/>
</dbReference>
<dbReference type="GO" id="GO:0051539">
    <property type="term" value="F:4 iron, 4 sulfur cluster binding"/>
    <property type="evidence" value="ECO:0007669"/>
    <property type="project" value="TreeGrafter"/>
</dbReference>
<dbReference type="Pfam" id="PF00330">
    <property type="entry name" value="Aconitase"/>
    <property type="match status" value="1"/>
</dbReference>
<sequence>MARTVAQKLIAEHLVEGSMEPGSEIGLTVDQTLTQDATGTMVMLELEAMGLDRIRTELSVQYVDHNLLQTDEKNPDDHLFLQSAAQRFGLWYSKPGNGVSHPVHQAHFGRPGATLIGSDSHTCAAGALGMLAIGVGGLEVAMAMAGQPLYVSMPQVWGVELTGELPDWVSAKDVVLEMLRRHGVKGGVGRVIEYHGPGLAQLTAMDRHVIANMGAELGATASVFPADVAVRDYLEAVGRGDDFTQIVADDGASYDETEHIDLSTLEPLIAKPSSPGNVVPVAEVEDEDVTQVVVGSSANPGLRDFAVVAEILDGQQSHTGVSVDINPTSREVLADLIAGGWLTSLVGSGARIHQSGCMGCIGMGQAPASGRNSLRTMPRNFPGRSGTEEDAVWLCSPETAAAAALTGRITDPRTLTDSHDLTYPRPTMPERYSTIADMLLAPLPQDEAEQVELVKGPNISSLPQFEPIEDRVEVPTLLVMGDDVSTDEIMPAGSQVLPFRSNIPKIADFSFVRVDETYPERAKGGEGHVVVAGENYGQGSSREHAVIAPRYLGLVAVIAKSFARIHWQNLANFGVLPLEFDDPSDHDSISIDDVVVLDGVHDALRSGRNLTATIGGREVALHHRLSDRQVDMVLAGGRIPLTAQAL</sequence>
<keyword evidence="3" id="KW-0411">Iron-sulfur</keyword>
<dbReference type="GO" id="GO:0005829">
    <property type="term" value="C:cytosol"/>
    <property type="evidence" value="ECO:0007669"/>
    <property type="project" value="TreeGrafter"/>
</dbReference>
<evidence type="ECO:0000256" key="3">
    <source>
        <dbReference type="ARBA" id="ARBA00023014"/>
    </source>
</evidence>
<accession>A0A852VVM7</accession>
<dbReference type="GO" id="GO:0003994">
    <property type="term" value="F:aconitate hydratase activity"/>
    <property type="evidence" value="ECO:0007669"/>
    <property type="project" value="UniProtKB-EC"/>
</dbReference>
<proteinExistence type="predicted"/>
<dbReference type="EC" id="4.2.1.3" evidence="6"/>
<dbReference type="InterPro" id="IPR001030">
    <property type="entry name" value="Acoase/IPM_deHydtase_lsu_aba"/>
</dbReference>
<reference evidence="6 7" key="1">
    <citation type="submission" date="2020-07" db="EMBL/GenBank/DDBJ databases">
        <title>Sequencing the genomes of 1000 actinobacteria strains.</title>
        <authorList>
            <person name="Klenk H.-P."/>
        </authorList>
    </citation>
    <scope>NUCLEOTIDE SEQUENCE [LARGE SCALE GENOMIC DNA]</scope>
    <source>
        <strain evidence="6 7">DSM 26154</strain>
    </source>
</reference>
<name>A0A852VVM7_9MICO</name>
<evidence type="ECO:0000313" key="7">
    <source>
        <dbReference type="Proteomes" id="UP000554054"/>
    </source>
</evidence>
<evidence type="ECO:0000259" key="5">
    <source>
        <dbReference type="Pfam" id="PF00694"/>
    </source>
</evidence>
<dbReference type="InterPro" id="IPR015931">
    <property type="entry name" value="Acnase/IPM_dHydase_lsu_aba_1/3"/>
</dbReference>
<dbReference type="InterPro" id="IPR000573">
    <property type="entry name" value="AconitaseA/IPMdHydase_ssu_swvl"/>
</dbReference>
<dbReference type="NCBIfam" id="TIGR01342">
    <property type="entry name" value="acon_putative"/>
    <property type="match status" value="1"/>
</dbReference>